<dbReference type="FunFam" id="3.30.420.40:FF:000028">
    <property type="entry name" value="heat shock 70 kDa protein-like"/>
    <property type="match status" value="1"/>
</dbReference>
<dbReference type="OrthoDB" id="163899at2759"/>
<dbReference type="AlphaFoldDB" id="A0A225UZC2"/>
<dbReference type="PANTHER" id="PTHR19375">
    <property type="entry name" value="HEAT SHOCK PROTEIN 70KDA"/>
    <property type="match status" value="1"/>
</dbReference>
<evidence type="ECO:0000313" key="4">
    <source>
        <dbReference type="EMBL" id="OWY97936.1"/>
    </source>
</evidence>
<evidence type="ECO:0000256" key="1">
    <source>
        <dbReference type="ARBA" id="ARBA00007381"/>
    </source>
</evidence>
<dbReference type="PRINTS" id="PR00301">
    <property type="entry name" value="HEATSHOCK70"/>
</dbReference>
<dbReference type="Pfam" id="PF00012">
    <property type="entry name" value="HSP70"/>
    <property type="match status" value="1"/>
</dbReference>
<dbReference type="InterPro" id="IPR043129">
    <property type="entry name" value="ATPase_NBD"/>
</dbReference>
<sequence length="91" mass="9832">MCETRAAPVVAIDVGTTNLRVGVWQNDRVEIIPNSQGAYSTPAYVAFTASECLVGEAAELQATRNAANTIFSVNRLIGRKFSDGKLQEDRS</sequence>
<gene>
    <name evidence="4" type="ORF">PHMEG_00031417</name>
</gene>
<dbReference type="Gene3D" id="3.30.420.40">
    <property type="match status" value="1"/>
</dbReference>
<evidence type="ECO:0000313" key="5">
    <source>
        <dbReference type="Proteomes" id="UP000198211"/>
    </source>
</evidence>
<dbReference type="STRING" id="4795.A0A225UZC2"/>
<evidence type="ECO:0000256" key="2">
    <source>
        <dbReference type="ARBA" id="ARBA00022741"/>
    </source>
</evidence>
<keyword evidence="5" id="KW-1185">Reference proteome</keyword>
<evidence type="ECO:0000256" key="3">
    <source>
        <dbReference type="ARBA" id="ARBA00022840"/>
    </source>
</evidence>
<comment type="similarity">
    <text evidence="1">Belongs to the heat shock protein 70 family.</text>
</comment>
<dbReference type="GO" id="GO:0140662">
    <property type="term" value="F:ATP-dependent protein folding chaperone"/>
    <property type="evidence" value="ECO:0007669"/>
    <property type="project" value="InterPro"/>
</dbReference>
<proteinExistence type="inferred from homology"/>
<accession>A0A225UZC2</accession>
<dbReference type="GO" id="GO:0005524">
    <property type="term" value="F:ATP binding"/>
    <property type="evidence" value="ECO:0007669"/>
    <property type="project" value="UniProtKB-KW"/>
</dbReference>
<dbReference type="InterPro" id="IPR013126">
    <property type="entry name" value="Hsp_70_fam"/>
</dbReference>
<dbReference type="EMBL" id="NBNE01009922">
    <property type="protein sequence ID" value="OWY97936.1"/>
    <property type="molecule type" value="Genomic_DNA"/>
</dbReference>
<protein>
    <submittedName>
        <fullName evidence="4">Uncharacterized protein</fullName>
    </submittedName>
</protein>
<keyword evidence="3" id="KW-0067">ATP-binding</keyword>
<dbReference type="Proteomes" id="UP000198211">
    <property type="component" value="Unassembled WGS sequence"/>
</dbReference>
<keyword evidence="2" id="KW-0547">Nucleotide-binding</keyword>
<dbReference type="SUPFAM" id="SSF53067">
    <property type="entry name" value="Actin-like ATPase domain"/>
    <property type="match status" value="1"/>
</dbReference>
<reference evidence="5" key="1">
    <citation type="submission" date="2017-03" db="EMBL/GenBank/DDBJ databases">
        <title>Phytopthora megakarya and P. palmivora, two closely related causual agents of cacao black pod achieved similar genome size and gene model numbers by different mechanisms.</title>
        <authorList>
            <person name="Ali S."/>
            <person name="Shao J."/>
            <person name="Larry D.J."/>
            <person name="Kronmiller B."/>
            <person name="Shen D."/>
            <person name="Strem M.D."/>
            <person name="Melnick R.L."/>
            <person name="Guiltinan M.J."/>
            <person name="Tyler B.M."/>
            <person name="Meinhardt L.W."/>
            <person name="Bailey B.A."/>
        </authorList>
    </citation>
    <scope>NUCLEOTIDE SEQUENCE [LARGE SCALE GENOMIC DNA]</scope>
    <source>
        <strain evidence="5">zdho120</strain>
    </source>
</reference>
<name>A0A225UZC2_9STRA</name>
<comment type="caution">
    <text evidence="4">The sequence shown here is derived from an EMBL/GenBank/DDBJ whole genome shotgun (WGS) entry which is preliminary data.</text>
</comment>
<organism evidence="4 5">
    <name type="scientific">Phytophthora megakarya</name>
    <dbReference type="NCBI Taxonomy" id="4795"/>
    <lineage>
        <taxon>Eukaryota</taxon>
        <taxon>Sar</taxon>
        <taxon>Stramenopiles</taxon>
        <taxon>Oomycota</taxon>
        <taxon>Peronosporomycetes</taxon>
        <taxon>Peronosporales</taxon>
        <taxon>Peronosporaceae</taxon>
        <taxon>Phytophthora</taxon>
    </lineage>
</organism>